<reference evidence="1 2" key="1">
    <citation type="submission" date="2019-12" db="EMBL/GenBank/DDBJ databases">
        <title>Novel species isolated from a subtropical stream in China.</title>
        <authorList>
            <person name="Lu H."/>
        </authorList>
    </citation>
    <scope>NUCLEOTIDE SEQUENCE [LARGE SCALE GENOMIC DNA]</scope>
    <source>
        <strain evidence="1 2">FT50W</strain>
    </source>
</reference>
<dbReference type="Proteomes" id="UP000474565">
    <property type="component" value="Unassembled WGS sequence"/>
</dbReference>
<evidence type="ECO:0000313" key="1">
    <source>
        <dbReference type="EMBL" id="MYM84998.1"/>
    </source>
</evidence>
<sequence>MGHKFYRRVVWLALCGLIFAALSPAISKLLATSQGIEWTEICSAEGSKRIALDTTTKNVPNAPMAADSYCGYCVLQHYSPAIGTSSLSLTIAAASTVGALVGNEGRALFKRFVRDAHRTRAPPVVH</sequence>
<dbReference type="AlphaFoldDB" id="A0A6L8MSG9"/>
<dbReference type="Pfam" id="PF11162">
    <property type="entry name" value="DUF2946"/>
    <property type="match status" value="1"/>
</dbReference>
<proteinExistence type="predicted"/>
<organism evidence="1 2">
    <name type="scientific">Duganella lactea</name>
    <dbReference type="NCBI Taxonomy" id="2692173"/>
    <lineage>
        <taxon>Bacteria</taxon>
        <taxon>Pseudomonadati</taxon>
        <taxon>Pseudomonadota</taxon>
        <taxon>Betaproteobacteria</taxon>
        <taxon>Burkholderiales</taxon>
        <taxon>Oxalobacteraceae</taxon>
        <taxon>Telluria group</taxon>
        <taxon>Duganella</taxon>
    </lineage>
</organism>
<evidence type="ECO:0000313" key="2">
    <source>
        <dbReference type="Proteomes" id="UP000474565"/>
    </source>
</evidence>
<dbReference type="InterPro" id="IPR021333">
    <property type="entry name" value="DUF2946"/>
</dbReference>
<dbReference type="RefSeq" id="WP_161021397.1">
    <property type="nucleotide sequence ID" value="NZ_WWCP01000045.1"/>
</dbReference>
<dbReference type="EMBL" id="WWCP01000045">
    <property type="protein sequence ID" value="MYM84998.1"/>
    <property type="molecule type" value="Genomic_DNA"/>
</dbReference>
<name>A0A6L8MSG9_9BURK</name>
<comment type="caution">
    <text evidence="1">The sequence shown here is derived from an EMBL/GenBank/DDBJ whole genome shotgun (WGS) entry which is preliminary data.</text>
</comment>
<protein>
    <submittedName>
        <fullName evidence="1">DUF2946 domain-containing protein</fullName>
    </submittedName>
</protein>
<gene>
    <name evidence="1" type="ORF">GTP44_24005</name>
</gene>
<accession>A0A6L8MSG9</accession>